<dbReference type="OMA" id="NGKANEC"/>
<name>A0A078AX82_STYLE</name>
<evidence type="ECO:0000313" key="3">
    <source>
        <dbReference type="EMBL" id="CDW87065.1"/>
    </source>
</evidence>
<feature type="compositionally biased region" description="Basic and acidic residues" evidence="2">
    <location>
        <begin position="530"/>
        <end position="547"/>
    </location>
</feature>
<accession>A0A078AX82</accession>
<gene>
    <name evidence="3" type="primary">Contig8516.g9088</name>
    <name evidence="3" type="ORF">STYLEM_16167</name>
</gene>
<protein>
    <submittedName>
        <fullName evidence="3">Uncharacterized protein</fullName>
    </submittedName>
</protein>
<evidence type="ECO:0000313" key="4">
    <source>
        <dbReference type="Proteomes" id="UP000039865"/>
    </source>
</evidence>
<organism evidence="3 4">
    <name type="scientific">Stylonychia lemnae</name>
    <name type="common">Ciliate</name>
    <dbReference type="NCBI Taxonomy" id="5949"/>
    <lineage>
        <taxon>Eukaryota</taxon>
        <taxon>Sar</taxon>
        <taxon>Alveolata</taxon>
        <taxon>Ciliophora</taxon>
        <taxon>Intramacronucleata</taxon>
        <taxon>Spirotrichea</taxon>
        <taxon>Stichotrichia</taxon>
        <taxon>Sporadotrichida</taxon>
        <taxon>Oxytrichidae</taxon>
        <taxon>Stylonychinae</taxon>
        <taxon>Stylonychia</taxon>
    </lineage>
</organism>
<keyword evidence="4" id="KW-1185">Reference proteome</keyword>
<dbReference type="AlphaFoldDB" id="A0A078AX82"/>
<evidence type="ECO:0000256" key="1">
    <source>
        <dbReference type="SAM" id="Coils"/>
    </source>
</evidence>
<dbReference type="EMBL" id="CCKQ01015252">
    <property type="protein sequence ID" value="CDW87065.1"/>
    <property type="molecule type" value="Genomic_DNA"/>
</dbReference>
<feature type="region of interest" description="Disordered" evidence="2">
    <location>
        <begin position="516"/>
        <end position="548"/>
    </location>
</feature>
<proteinExistence type="predicted"/>
<reference evidence="3 4" key="1">
    <citation type="submission" date="2014-06" db="EMBL/GenBank/DDBJ databases">
        <authorList>
            <person name="Swart Estienne"/>
        </authorList>
    </citation>
    <scope>NUCLEOTIDE SEQUENCE [LARGE SCALE GENOMIC DNA]</scope>
    <source>
        <strain evidence="3 4">130c</strain>
    </source>
</reference>
<dbReference type="Proteomes" id="UP000039865">
    <property type="component" value="Unassembled WGS sequence"/>
</dbReference>
<dbReference type="InParanoid" id="A0A078AX82"/>
<sequence length="810" mass="95394">MKKSQSVNQSFNRKKSTKTVRDYDFDPVGELRYEFNNEKQIEYLNKSSYAEQFFRKMLKTLDKDHEKFKKSLETGDGSKQLIESKYSKNYSDLFYPYKVFSKDELKLEHGDGGSTKRRSKDRYAGNNFLHVNQTQSKVDSGISTIEQIDKIKKKKDYEQQIIKEYRHSKTQRHSRRQSVNLLPPINVQIVNDEKLNNDRFNHEGEDINQIGRKVSKDFNRVQYDNLDTLEKMRQTIVQRVKNKNMEYQQDETNGKANECLQSIRKYDQSMQNLNHELGRRLSKQEIILSKIKSQASSFQNQISKQQTGKNLSMAKSSLFDNKAMQENSTLNEDNSQIDKKSIIKQIKSYRDMQNELKNINEISANQSSNLNKSLDKKWQFSQTQPQFNFKRISNQLQKNNELKENLNHIIKQLNKKQDNIVISQLNKSPYQKQYTKGLLNQKLQADQKQQQIEKEIKLFSKQNRLEDTVNQIIKSQSKISRKNGGSGFLEIQSARVQFRDDNLVTMLEYSRDSFCTDESISDSGKKQKSPKKEVQIREEKDPNFQREAKKRASIRMLNFSEKILMMIQQKSLQIQAEQEASQRESKLDRIDSQFEKETRRSILRQKYTQQQRDSLLFDENNEAIKKQKNKIQQSISDLNHEKKLEDQRIQNEYIINHISETLKRLENQKLEQIRLNHTLSVTGLKNMKKYEYAFNNSSRKATETLANEFLETIKLNQKNKTSEVASADNLFKLTKDFMKDRAEPRSKTYIGDKNKKNLNANLSLDFPSQDNSYNSQIIAETSWLMNLLSLLPKTQQTKHLMRSIRNLQSK</sequence>
<keyword evidence="1" id="KW-0175">Coiled coil</keyword>
<feature type="coiled-coil region" evidence="1">
    <location>
        <begin position="392"/>
        <end position="419"/>
    </location>
</feature>
<evidence type="ECO:0000256" key="2">
    <source>
        <dbReference type="SAM" id="MobiDB-lite"/>
    </source>
</evidence>